<name>A0AAP8SNR3_9GAMM</name>
<keyword evidence="1" id="KW-0472">Membrane</keyword>
<evidence type="ECO:0000313" key="3">
    <source>
        <dbReference type="Proteomes" id="UP000235162"/>
    </source>
</evidence>
<comment type="caution">
    <text evidence="2">The sequence shown here is derived from an EMBL/GenBank/DDBJ whole genome shotgun (WGS) entry which is preliminary data.</text>
</comment>
<dbReference type="Proteomes" id="UP000235162">
    <property type="component" value="Unassembled WGS sequence"/>
</dbReference>
<keyword evidence="1" id="KW-1133">Transmembrane helix</keyword>
<reference evidence="2 3" key="1">
    <citation type="submission" date="2018-01" db="EMBL/GenBank/DDBJ databases">
        <title>The draft genome sequence of Halioglobus japonicus S1-36.</title>
        <authorList>
            <person name="Du Z.-J."/>
            <person name="Shi M.-J."/>
        </authorList>
    </citation>
    <scope>NUCLEOTIDE SEQUENCE [LARGE SCALE GENOMIC DNA]</scope>
    <source>
        <strain evidence="2 3">S1-36</strain>
    </source>
</reference>
<organism evidence="2 3">
    <name type="scientific">Halioglobus japonicus</name>
    <dbReference type="NCBI Taxonomy" id="930805"/>
    <lineage>
        <taxon>Bacteria</taxon>
        <taxon>Pseudomonadati</taxon>
        <taxon>Pseudomonadota</taxon>
        <taxon>Gammaproteobacteria</taxon>
        <taxon>Cellvibrionales</taxon>
        <taxon>Halieaceae</taxon>
        <taxon>Halioglobus</taxon>
    </lineage>
</organism>
<evidence type="ECO:0000256" key="1">
    <source>
        <dbReference type="SAM" id="Phobius"/>
    </source>
</evidence>
<accession>A0AAP8SNR3</accession>
<keyword evidence="3" id="KW-1185">Reference proteome</keyword>
<keyword evidence="1" id="KW-0812">Transmembrane</keyword>
<dbReference type="AlphaFoldDB" id="A0AAP8SNR3"/>
<evidence type="ECO:0000313" key="2">
    <source>
        <dbReference type="EMBL" id="PLW86388.1"/>
    </source>
</evidence>
<proteinExistence type="predicted"/>
<feature type="transmembrane region" description="Helical" evidence="1">
    <location>
        <begin position="34"/>
        <end position="51"/>
    </location>
</feature>
<dbReference type="KEGG" id="hja:BST95_09125"/>
<dbReference type="EMBL" id="PKUR01000002">
    <property type="protein sequence ID" value="PLW86388.1"/>
    <property type="molecule type" value="Genomic_DNA"/>
</dbReference>
<gene>
    <name evidence="2" type="ORF">C0029_08165</name>
</gene>
<protein>
    <submittedName>
        <fullName evidence="2">Uncharacterized protein</fullName>
    </submittedName>
</protein>
<sequence>MQSYSATISAFGACIFGISPLAVALLLSVAGPGILPPLLGVLMIADVFASFSQMAQVKRIIDRTHSVVEPEGLRWLERVLYAFSLLIIWEMLRAALGADAALGFSAQLTLTVDWIFRCQAMVHVAATGCSSVMGGVS</sequence>
<dbReference type="RefSeq" id="WP_084198998.1">
    <property type="nucleotide sequence ID" value="NZ_BMYL01000002.1"/>
</dbReference>